<keyword evidence="1" id="KW-0233">DNA recombination</keyword>
<comment type="caution">
    <text evidence="3">The sequence shown here is derived from an EMBL/GenBank/DDBJ whole genome shotgun (WGS) entry which is preliminary data.</text>
</comment>
<reference evidence="3 4" key="1">
    <citation type="submission" date="2018-10" db="EMBL/GenBank/DDBJ databases">
        <title>Phylogenomics of Brevibacillus.</title>
        <authorList>
            <person name="Dunlap C."/>
        </authorList>
    </citation>
    <scope>NUCLEOTIDE SEQUENCE [LARGE SCALE GENOMIC DNA]</scope>
    <source>
        <strain evidence="3 4">DSM 100115</strain>
    </source>
</reference>
<dbReference type="Pfam" id="PF22823">
    <property type="entry name" value="MrpR_C_cat"/>
    <property type="match status" value="1"/>
</dbReference>
<evidence type="ECO:0000256" key="1">
    <source>
        <dbReference type="ARBA" id="ARBA00023172"/>
    </source>
</evidence>
<accession>A0A3M8B7H6</accession>
<feature type="domain" description="MrpR C-terminal catalytic" evidence="2">
    <location>
        <begin position="14"/>
        <end position="146"/>
    </location>
</feature>
<dbReference type="SUPFAM" id="SSF56349">
    <property type="entry name" value="DNA breaking-rejoining enzymes"/>
    <property type="match status" value="1"/>
</dbReference>
<dbReference type="EMBL" id="RHHS01000013">
    <property type="protein sequence ID" value="RNB59378.1"/>
    <property type="molecule type" value="Genomic_DNA"/>
</dbReference>
<dbReference type="InterPro" id="IPR011010">
    <property type="entry name" value="DNA_brk_join_enz"/>
</dbReference>
<name>A0A3M8B7H6_9BACL</name>
<sequence length="300" mass="35103">MTTVNFFRTMNEKDLTTLENQFNNPQFTVIARLLFEGVRGYECSEITNLKVEDINFETKALKLHDSKGSERDLAVSDKCINLLKQAIEQKSFIYKSSRDNELREREFVNSEYVIRPIKTIKETTTPVSQYVLYARLQLLKEFCNENIKEFTREITKKFNNESGFVQRKLSKQELDQIDEKCSIPQLAVVVRLIHEGVTPQEIVNLKRQDVNFETNELLLTDVNGNQRKLEVSENCIQSIAKALEQIKQKEIPENDYVLKPSKALETLFTKTEDQCTLQEVVYKYNTVMEWYDHFKIGTDE</sequence>
<dbReference type="AlphaFoldDB" id="A0A3M8B7H6"/>
<dbReference type="Gene3D" id="1.10.443.10">
    <property type="entry name" value="Intergrase catalytic core"/>
    <property type="match status" value="2"/>
</dbReference>
<organism evidence="3 4">
    <name type="scientific">Brevibacillus gelatini</name>
    <dbReference type="NCBI Taxonomy" id="1655277"/>
    <lineage>
        <taxon>Bacteria</taxon>
        <taxon>Bacillati</taxon>
        <taxon>Bacillota</taxon>
        <taxon>Bacilli</taxon>
        <taxon>Bacillales</taxon>
        <taxon>Paenibacillaceae</taxon>
        <taxon>Brevibacillus</taxon>
    </lineage>
</organism>
<evidence type="ECO:0000313" key="4">
    <source>
        <dbReference type="Proteomes" id="UP000268829"/>
    </source>
</evidence>
<keyword evidence="4" id="KW-1185">Reference proteome</keyword>
<dbReference type="InterPro" id="IPR055008">
    <property type="entry name" value="MrpR_C_cat"/>
</dbReference>
<dbReference type="GO" id="GO:0006310">
    <property type="term" value="P:DNA recombination"/>
    <property type="evidence" value="ECO:0007669"/>
    <property type="project" value="UniProtKB-KW"/>
</dbReference>
<dbReference type="OrthoDB" id="2086953at2"/>
<evidence type="ECO:0000313" key="3">
    <source>
        <dbReference type="EMBL" id="RNB59378.1"/>
    </source>
</evidence>
<dbReference type="InterPro" id="IPR013762">
    <property type="entry name" value="Integrase-like_cat_sf"/>
</dbReference>
<dbReference type="GO" id="GO:0003677">
    <property type="term" value="F:DNA binding"/>
    <property type="evidence" value="ECO:0007669"/>
    <property type="project" value="InterPro"/>
</dbReference>
<dbReference type="GO" id="GO:0015074">
    <property type="term" value="P:DNA integration"/>
    <property type="evidence" value="ECO:0007669"/>
    <property type="project" value="InterPro"/>
</dbReference>
<evidence type="ECO:0000259" key="2">
    <source>
        <dbReference type="Pfam" id="PF22823"/>
    </source>
</evidence>
<proteinExistence type="predicted"/>
<dbReference type="Proteomes" id="UP000268829">
    <property type="component" value="Unassembled WGS sequence"/>
</dbReference>
<dbReference type="RefSeq" id="WP_122903545.1">
    <property type="nucleotide sequence ID" value="NZ_RHHS01000013.1"/>
</dbReference>
<protein>
    <submittedName>
        <fullName evidence="3">Site-specific integrase</fullName>
    </submittedName>
</protein>
<gene>
    <name evidence="3" type="ORF">EDM57_04340</name>
</gene>